<dbReference type="OMA" id="AGMWIRT"/>
<keyword evidence="3" id="KW-1185">Reference proteome</keyword>
<sequence length="343" mass="40236">MFILQFILGTRDSLLFSSSIQRYMYPKQTLGLVELLKKLFKQEICKESPESEVIAEKTFESMKLALQFIGWMILYYIVQWCLSFVIGEIASSFFYWICVIATYSKYAAGMWIRTQEVTQEAIKMETNFYLNRSFVSYQIDESEVLLMLDYSMTRIIFSVLFQLQSNILCFVIGNYLPFPLNLLKIPIYSLFISIQNISAKIPYKKHLAYFYSQNIGYLIGFNFLFSCYLHISSFPFFTGILWFIMPLYLLNAIPIEPPRFENSVNNLQLKDYLNIYSSQGDSQLSIKRDSYVTHLNKYFNDQNYASICENQISYISMPTLLVPQVLQILQKIISKLQGHQHED</sequence>
<comment type="caution">
    <text evidence="2">The sequence shown here is derived from an EMBL/GenBank/DDBJ whole genome shotgun (WGS) entry which is preliminary data.</text>
</comment>
<feature type="transmembrane region" description="Helical" evidence="1">
    <location>
        <begin position="215"/>
        <end position="231"/>
    </location>
</feature>
<dbReference type="EMBL" id="CAJJDM010000034">
    <property type="protein sequence ID" value="CAD8063747.1"/>
    <property type="molecule type" value="Genomic_DNA"/>
</dbReference>
<keyword evidence="1" id="KW-0472">Membrane</keyword>
<organism evidence="2 3">
    <name type="scientific">Paramecium primaurelia</name>
    <dbReference type="NCBI Taxonomy" id="5886"/>
    <lineage>
        <taxon>Eukaryota</taxon>
        <taxon>Sar</taxon>
        <taxon>Alveolata</taxon>
        <taxon>Ciliophora</taxon>
        <taxon>Intramacronucleata</taxon>
        <taxon>Oligohymenophorea</taxon>
        <taxon>Peniculida</taxon>
        <taxon>Parameciidae</taxon>
        <taxon>Paramecium</taxon>
    </lineage>
</organism>
<accession>A0A8S1L8B7</accession>
<name>A0A8S1L8B7_PARPR</name>
<evidence type="ECO:0000313" key="3">
    <source>
        <dbReference type="Proteomes" id="UP000688137"/>
    </source>
</evidence>
<gene>
    <name evidence="2" type="ORF">PPRIM_AZ9-3.1.T0350120</name>
</gene>
<dbReference type="AlphaFoldDB" id="A0A8S1L8B7"/>
<dbReference type="Proteomes" id="UP000688137">
    <property type="component" value="Unassembled WGS sequence"/>
</dbReference>
<evidence type="ECO:0000313" key="2">
    <source>
        <dbReference type="EMBL" id="CAD8063747.1"/>
    </source>
</evidence>
<reference evidence="2" key="1">
    <citation type="submission" date="2021-01" db="EMBL/GenBank/DDBJ databases">
        <authorList>
            <consortium name="Genoscope - CEA"/>
            <person name="William W."/>
        </authorList>
    </citation>
    <scope>NUCLEOTIDE SEQUENCE</scope>
</reference>
<keyword evidence="1" id="KW-0812">Transmembrane</keyword>
<evidence type="ECO:0008006" key="4">
    <source>
        <dbReference type="Google" id="ProtNLM"/>
    </source>
</evidence>
<protein>
    <recommendedName>
        <fullName evidence="4">Transmembrane protein</fullName>
    </recommendedName>
</protein>
<feature type="transmembrane region" description="Helical" evidence="1">
    <location>
        <begin position="237"/>
        <end position="255"/>
    </location>
</feature>
<feature type="transmembrane region" description="Helical" evidence="1">
    <location>
        <begin position="64"/>
        <end position="87"/>
    </location>
</feature>
<keyword evidence="1" id="KW-1133">Transmembrane helix</keyword>
<feature type="transmembrane region" description="Helical" evidence="1">
    <location>
        <begin position="155"/>
        <end position="173"/>
    </location>
</feature>
<proteinExistence type="predicted"/>
<evidence type="ECO:0000256" key="1">
    <source>
        <dbReference type="SAM" id="Phobius"/>
    </source>
</evidence>